<dbReference type="AlphaFoldDB" id="A0A1Y2FJZ5"/>
<reference evidence="2 3" key="1">
    <citation type="submission" date="2016-07" db="EMBL/GenBank/DDBJ databases">
        <title>Pervasive Adenine N6-methylation of Active Genes in Fungi.</title>
        <authorList>
            <consortium name="DOE Joint Genome Institute"/>
            <person name="Mondo S.J."/>
            <person name="Dannebaum R.O."/>
            <person name="Kuo R.C."/>
            <person name="Labutti K."/>
            <person name="Haridas S."/>
            <person name="Kuo A."/>
            <person name="Salamov A."/>
            <person name="Ahrendt S.R."/>
            <person name="Lipzen A."/>
            <person name="Sullivan W."/>
            <person name="Andreopoulos W.B."/>
            <person name="Clum A."/>
            <person name="Lindquist E."/>
            <person name="Daum C."/>
            <person name="Ramamoorthy G.K."/>
            <person name="Gryganskyi A."/>
            <person name="Culley D."/>
            <person name="Magnuson J.K."/>
            <person name="James T.Y."/>
            <person name="O'Malley M.A."/>
            <person name="Stajich J.E."/>
            <person name="Spatafora J.W."/>
            <person name="Visel A."/>
            <person name="Grigoriev I.V."/>
        </authorList>
    </citation>
    <scope>NUCLEOTIDE SEQUENCE [LARGE SCALE GENOMIC DNA]</scope>
    <source>
        <strain evidence="2 3">12-1054</strain>
    </source>
</reference>
<accession>A0A1Y2FJZ5</accession>
<evidence type="ECO:0008006" key="4">
    <source>
        <dbReference type="Google" id="ProtNLM"/>
    </source>
</evidence>
<gene>
    <name evidence="2" type="ORF">BCR37DRAFT_378265</name>
</gene>
<proteinExistence type="predicted"/>
<dbReference type="STRING" id="56484.A0A1Y2FJZ5"/>
<keyword evidence="3" id="KW-1185">Reference proteome</keyword>
<feature type="region of interest" description="Disordered" evidence="1">
    <location>
        <begin position="1"/>
        <end position="37"/>
    </location>
</feature>
<organism evidence="2 3">
    <name type="scientific">Protomyces lactucae-debilis</name>
    <dbReference type="NCBI Taxonomy" id="2754530"/>
    <lineage>
        <taxon>Eukaryota</taxon>
        <taxon>Fungi</taxon>
        <taxon>Dikarya</taxon>
        <taxon>Ascomycota</taxon>
        <taxon>Taphrinomycotina</taxon>
        <taxon>Taphrinomycetes</taxon>
        <taxon>Taphrinales</taxon>
        <taxon>Protomycetaceae</taxon>
        <taxon>Protomyces</taxon>
    </lineage>
</organism>
<evidence type="ECO:0000313" key="3">
    <source>
        <dbReference type="Proteomes" id="UP000193685"/>
    </source>
</evidence>
<name>A0A1Y2FJZ5_PROLT</name>
<dbReference type="GeneID" id="63785604"/>
<evidence type="ECO:0000313" key="2">
    <source>
        <dbReference type="EMBL" id="ORY84270.1"/>
    </source>
</evidence>
<sequence length="323" mass="34403">MSTTASPASEAGPDNAKAARNARARNNQRVSRARKQERVAHLEEQVRLYEERGVAATISVQTRARQVEAENRQLKGWLTALGVRDSDLTHCLTLPMDEGAQHIRRFLQPAFAVAAPVEQSLVLPLPNLQPVATAGYSTFAQPLENWRPSVPPIQSPAAAIGAFTPRQAIPVPMVASQVPPTIPPTKTPDLGAQAFDFAAPDAAFANFLGLLGPVEVPQKCGKDLSAVGQQFCALLTALSPAVYSEADRVTGRHMTCRQTYDALQHLLGGKLSVEEVVGKLMASAKLSLDADEGSLVDGDVVKEILDSIGIELGGTCTRGLPCC</sequence>
<dbReference type="Gene3D" id="1.20.5.170">
    <property type="match status" value="1"/>
</dbReference>
<dbReference type="EMBL" id="MCFI01000006">
    <property type="protein sequence ID" value="ORY84270.1"/>
    <property type="molecule type" value="Genomic_DNA"/>
</dbReference>
<dbReference type="PANTHER" id="PTHR42070">
    <property type="entry name" value="FILAMENT ASSOCIATED PROTEIN, PUTATIVE (AFU_ORTHOLOGUE AFUA_8G06630)-RELATED"/>
    <property type="match status" value="1"/>
</dbReference>
<comment type="caution">
    <text evidence="2">The sequence shown here is derived from an EMBL/GenBank/DDBJ whole genome shotgun (WGS) entry which is preliminary data.</text>
</comment>
<protein>
    <recommendedName>
        <fullName evidence="4">BZIP domain-containing protein</fullName>
    </recommendedName>
</protein>
<dbReference type="RefSeq" id="XP_040726288.1">
    <property type="nucleotide sequence ID" value="XM_040869005.1"/>
</dbReference>
<evidence type="ECO:0000256" key="1">
    <source>
        <dbReference type="SAM" id="MobiDB-lite"/>
    </source>
</evidence>
<dbReference type="PANTHER" id="PTHR42070:SF1">
    <property type="entry name" value="FILAMENT ASSOCIATED PROTEIN, PUTATIVE (AFU_ORTHOLOGUE AFUA_8G06630)-RELATED"/>
    <property type="match status" value="1"/>
</dbReference>
<feature type="compositionally biased region" description="Low complexity" evidence="1">
    <location>
        <begin position="15"/>
        <end position="30"/>
    </location>
</feature>
<dbReference type="CDD" id="cd14688">
    <property type="entry name" value="bZIP_YAP"/>
    <property type="match status" value="1"/>
</dbReference>
<dbReference type="Proteomes" id="UP000193685">
    <property type="component" value="Unassembled WGS sequence"/>
</dbReference>